<accession>A0AAD9QY95</accession>
<keyword evidence="8" id="KW-1185">Reference proteome</keyword>
<gene>
    <name evidence="7" type="ORF">P5673_005566</name>
</gene>
<evidence type="ECO:0000259" key="5">
    <source>
        <dbReference type="Pfam" id="PF12012"/>
    </source>
</evidence>
<dbReference type="AlphaFoldDB" id="A0AAD9QY95"/>
<evidence type="ECO:0000256" key="4">
    <source>
        <dbReference type="ARBA" id="ARBA00023172"/>
    </source>
</evidence>
<dbReference type="Pfam" id="PF12012">
    <property type="entry name" value="DUF3504"/>
    <property type="match status" value="1"/>
</dbReference>
<evidence type="ECO:0000313" key="8">
    <source>
        <dbReference type="Proteomes" id="UP001249851"/>
    </source>
</evidence>
<reference evidence="7" key="1">
    <citation type="journal article" date="2023" name="G3 (Bethesda)">
        <title>Whole genome assembly and annotation of the endangered Caribbean coral Acropora cervicornis.</title>
        <authorList>
            <person name="Selwyn J.D."/>
            <person name="Vollmer S.V."/>
        </authorList>
    </citation>
    <scope>NUCLEOTIDE SEQUENCE</scope>
    <source>
        <strain evidence="7">K2</strain>
    </source>
</reference>
<dbReference type="GO" id="GO:0015074">
    <property type="term" value="P:DNA integration"/>
    <property type="evidence" value="ECO:0007669"/>
    <property type="project" value="InterPro"/>
</dbReference>
<sequence length="464" mass="52801">MAELDDPGGEPNFDLFGSFGLDFFSDDELLLTETDFTEQKETTEQTEQTEIGQLNDVDIDNSITENRNKNTIKKTQSDLNVFYRRAKSVNETRTLENISEQELDKLLPHFVLNARKQNGDEYEPDTLTSMLRSFDRLLSEKGKHYSILTDIQFAKAREALSCKQKQLRRAGKGQKPNKALELSETQIHKLWDDRETTRMSHTSKPFTYTRDEHHRVKYGDIKIKCEDGPEGREYVEWIIERGSKTPTGEHEFVPDRKFNSKMFATDGPRCPVKIFKEYLARRTPEMASADSPLYLASIVKPSSHIWFKRQPLGKNSLGSFMKSMSEAAGLSGKHTNHSVHRTMISTLRKENMEPLNIIALAGQRNLKSLDSYSSTSTKQQKDMSLKLSCCVEDEERHKSVAKSQVLTAKQQDQNRGNNLFSGAVFNNCNFTLTTAEAGFGCDNAVPSAKKFKRVLPLIDSDDEL</sequence>
<dbReference type="EMBL" id="JARQWQ010000009">
    <property type="protein sequence ID" value="KAK2569729.1"/>
    <property type="molecule type" value="Genomic_DNA"/>
</dbReference>
<reference evidence="7" key="2">
    <citation type="journal article" date="2023" name="Science">
        <title>Genomic signatures of disease resistance in endangered staghorn corals.</title>
        <authorList>
            <person name="Vollmer S.V."/>
            <person name="Selwyn J.D."/>
            <person name="Despard B.A."/>
            <person name="Roesel C.L."/>
        </authorList>
    </citation>
    <scope>NUCLEOTIDE SEQUENCE</scope>
    <source>
        <strain evidence="7">K2</strain>
    </source>
</reference>
<protein>
    <submittedName>
        <fullName evidence="7">Transcriptional regulator QRICH1</fullName>
    </submittedName>
</protein>
<dbReference type="PANTHER" id="PTHR46963:SF2">
    <property type="match status" value="1"/>
</dbReference>
<proteinExistence type="predicted"/>
<evidence type="ECO:0000259" key="6">
    <source>
        <dbReference type="Pfam" id="PF25561"/>
    </source>
</evidence>
<keyword evidence="4" id="KW-0233">DNA recombination</keyword>
<dbReference type="InterPro" id="IPR013762">
    <property type="entry name" value="Integrase-like_cat_sf"/>
</dbReference>
<dbReference type="Pfam" id="PF25561">
    <property type="entry name" value="QRICH1"/>
    <property type="match status" value="1"/>
</dbReference>
<dbReference type="InterPro" id="IPR021893">
    <property type="entry name" value="ZMYM2-like_C"/>
</dbReference>
<keyword evidence="2" id="KW-0597">Phosphoprotein</keyword>
<dbReference type="Proteomes" id="UP001249851">
    <property type="component" value="Unassembled WGS sequence"/>
</dbReference>
<evidence type="ECO:0000256" key="1">
    <source>
        <dbReference type="ARBA" id="ARBA00022499"/>
    </source>
</evidence>
<dbReference type="InterPro" id="IPR011010">
    <property type="entry name" value="DNA_brk_join_enz"/>
</dbReference>
<comment type="caution">
    <text evidence="7">The sequence shown here is derived from an EMBL/GenBank/DDBJ whole genome shotgun (WGS) entry which is preliminary data.</text>
</comment>
<dbReference type="InterPro" id="IPR057926">
    <property type="entry name" value="QRICH1_dom"/>
</dbReference>
<organism evidence="7 8">
    <name type="scientific">Acropora cervicornis</name>
    <name type="common">Staghorn coral</name>
    <dbReference type="NCBI Taxonomy" id="6130"/>
    <lineage>
        <taxon>Eukaryota</taxon>
        <taxon>Metazoa</taxon>
        <taxon>Cnidaria</taxon>
        <taxon>Anthozoa</taxon>
        <taxon>Hexacorallia</taxon>
        <taxon>Scleractinia</taxon>
        <taxon>Astrocoeniina</taxon>
        <taxon>Acroporidae</taxon>
        <taxon>Acropora</taxon>
    </lineage>
</organism>
<dbReference type="PANTHER" id="PTHR46963">
    <property type="entry name" value="SIMILAR TO RIKEN CDNA E130308A19"/>
    <property type="match status" value="1"/>
</dbReference>
<dbReference type="InterPro" id="IPR042838">
    <property type="entry name" value="KIAA1958"/>
</dbReference>
<dbReference type="Gene3D" id="1.10.443.10">
    <property type="entry name" value="Intergrase catalytic core"/>
    <property type="match status" value="1"/>
</dbReference>
<evidence type="ECO:0000256" key="3">
    <source>
        <dbReference type="ARBA" id="ARBA00022843"/>
    </source>
</evidence>
<evidence type="ECO:0000313" key="7">
    <source>
        <dbReference type="EMBL" id="KAK2569729.1"/>
    </source>
</evidence>
<feature type="domain" description="QRICH1-like" evidence="6">
    <location>
        <begin position="66"/>
        <end position="161"/>
    </location>
</feature>
<feature type="domain" description="ZMYM2-like/QRICH1 C-terminal" evidence="5">
    <location>
        <begin position="206"/>
        <end position="323"/>
    </location>
</feature>
<keyword evidence="3" id="KW-0832">Ubl conjugation</keyword>
<keyword evidence="1" id="KW-1017">Isopeptide bond</keyword>
<dbReference type="SUPFAM" id="SSF56349">
    <property type="entry name" value="DNA breaking-rejoining enzymes"/>
    <property type="match status" value="1"/>
</dbReference>
<dbReference type="GO" id="GO:0003677">
    <property type="term" value="F:DNA binding"/>
    <property type="evidence" value="ECO:0007669"/>
    <property type="project" value="InterPro"/>
</dbReference>
<evidence type="ECO:0000256" key="2">
    <source>
        <dbReference type="ARBA" id="ARBA00022553"/>
    </source>
</evidence>
<dbReference type="GO" id="GO:0006310">
    <property type="term" value="P:DNA recombination"/>
    <property type="evidence" value="ECO:0007669"/>
    <property type="project" value="UniProtKB-KW"/>
</dbReference>
<name>A0AAD9QY95_ACRCE</name>